<protein>
    <submittedName>
        <fullName evidence="1">Uncharacterized protein</fullName>
    </submittedName>
</protein>
<proteinExistence type="predicted"/>
<feature type="non-terminal residue" evidence="1">
    <location>
        <position position="1"/>
    </location>
</feature>
<reference evidence="1" key="1">
    <citation type="submission" date="2021-06" db="EMBL/GenBank/DDBJ databases">
        <authorList>
            <person name="Hodson N. C."/>
            <person name="Mongue J. A."/>
            <person name="Jaron S. K."/>
        </authorList>
    </citation>
    <scope>NUCLEOTIDE SEQUENCE</scope>
</reference>
<organism evidence="1 2">
    <name type="scientific">Allacma fusca</name>
    <dbReference type="NCBI Taxonomy" id="39272"/>
    <lineage>
        <taxon>Eukaryota</taxon>
        <taxon>Metazoa</taxon>
        <taxon>Ecdysozoa</taxon>
        <taxon>Arthropoda</taxon>
        <taxon>Hexapoda</taxon>
        <taxon>Collembola</taxon>
        <taxon>Symphypleona</taxon>
        <taxon>Sminthuridae</taxon>
        <taxon>Allacma</taxon>
    </lineage>
</organism>
<evidence type="ECO:0000313" key="1">
    <source>
        <dbReference type="EMBL" id="CAG7822026.1"/>
    </source>
</evidence>
<accession>A0A8J2PP77</accession>
<evidence type="ECO:0000313" key="2">
    <source>
        <dbReference type="Proteomes" id="UP000708208"/>
    </source>
</evidence>
<comment type="caution">
    <text evidence="1">The sequence shown here is derived from an EMBL/GenBank/DDBJ whole genome shotgun (WGS) entry which is preliminary data.</text>
</comment>
<dbReference type="EMBL" id="CAJVCH010525134">
    <property type="protein sequence ID" value="CAG7822026.1"/>
    <property type="molecule type" value="Genomic_DNA"/>
</dbReference>
<gene>
    <name evidence="1" type="ORF">AFUS01_LOCUS32321</name>
</gene>
<dbReference type="Proteomes" id="UP000708208">
    <property type="component" value="Unassembled WGS sequence"/>
</dbReference>
<dbReference type="AlphaFoldDB" id="A0A8J2PP77"/>
<name>A0A8J2PP77_9HEXA</name>
<keyword evidence="2" id="KW-1185">Reference proteome</keyword>
<sequence>WPMGSTEQLRTGSGVVWPEEPLRFGRRWLSLDLITKEEVVVAARMDEGECGGWWGDR</sequence>